<evidence type="ECO:0000313" key="2">
    <source>
        <dbReference type="Proteomes" id="UP000816034"/>
    </source>
</evidence>
<dbReference type="GeneID" id="68100345"/>
<accession>A0AA88GM51</accession>
<protein>
    <submittedName>
        <fullName evidence="1">Uncharacterized protein</fullName>
    </submittedName>
</protein>
<evidence type="ECO:0000313" key="1">
    <source>
        <dbReference type="EMBL" id="KAG2378743.1"/>
    </source>
</evidence>
<comment type="caution">
    <text evidence="1">The sequence shown here is derived from an EMBL/GenBank/DDBJ whole genome shotgun (WGS) entry which is preliminary data.</text>
</comment>
<keyword evidence="2" id="KW-1185">Reference proteome</keyword>
<dbReference type="Proteomes" id="UP000816034">
    <property type="component" value="Unassembled WGS sequence"/>
</dbReference>
<name>A0AA88GM51_NAELO</name>
<organism evidence="1 2">
    <name type="scientific">Naegleria lovaniensis</name>
    <name type="common">Amoeba</name>
    <dbReference type="NCBI Taxonomy" id="51637"/>
    <lineage>
        <taxon>Eukaryota</taxon>
        <taxon>Discoba</taxon>
        <taxon>Heterolobosea</taxon>
        <taxon>Tetramitia</taxon>
        <taxon>Eutetramitia</taxon>
        <taxon>Vahlkampfiidae</taxon>
        <taxon>Naegleria</taxon>
    </lineage>
</organism>
<sequence length="275" mass="32439">MIDMFETFCIRTHEAYTVDIPFSNIMGGRFNLDFALSYAHSKSGDCTNCQLGQIPMYHMHYQRTNCVDLQYSIRLYYQKRVDYLVHKLMSCFDRNELQANATLICSALSQYPSPEEISHLLRDSSDYQEIFPFDDPSYAQQRSTVFVELKKKIWNAYRGTFKTESSLVRAIDKCIRRYIHLFVVAQPHMTRHNSYIFMSLERVIYKNCASFIYCINLTLLPHVCSLVKYRMERCLLASKTNSQHPCMTDSFEKIQQQFDHIFNQLNFLNEPLLLP</sequence>
<gene>
    <name evidence="1" type="ORF">C9374_007891</name>
</gene>
<dbReference type="AlphaFoldDB" id="A0AA88GM51"/>
<dbReference type="EMBL" id="PYSW02000031">
    <property type="protein sequence ID" value="KAG2378743.1"/>
    <property type="molecule type" value="Genomic_DNA"/>
</dbReference>
<reference evidence="1 2" key="1">
    <citation type="journal article" date="2018" name="BMC Genomics">
        <title>The genome of Naegleria lovaniensis, the basis for a comparative approach to unravel pathogenicity factors of the human pathogenic amoeba N. fowleri.</title>
        <authorList>
            <person name="Liechti N."/>
            <person name="Schurch N."/>
            <person name="Bruggmann R."/>
            <person name="Wittwer M."/>
        </authorList>
    </citation>
    <scope>NUCLEOTIDE SEQUENCE [LARGE SCALE GENOMIC DNA]</scope>
    <source>
        <strain evidence="1 2">ATCC 30569</strain>
    </source>
</reference>
<proteinExistence type="predicted"/>
<dbReference type="RefSeq" id="XP_044546005.1">
    <property type="nucleotide sequence ID" value="XM_044697906.1"/>
</dbReference>